<dbReference type="InterPro" id="IPR029044">
    <property type="entry name" value="Nucleotide-diphossugar_trans"/>
</dbReference>
<dbReference type="CDD" id="cd04182">
    <property type="entry name" value="GT_2_like_f"/>
    <property type="match status" value="1"/>
</dbReference>
<dbReference type="PANTHER" id="PTHR43777">
    <property type="entry name" value="MOLYBDENUM COFACTOR CYTIDYLYLTRANSFERASE"/>
    <property type="match status" value="1"/>
</dbReference>
<dbReference type="AlphaFoldDB" id="A0A498C644"/>
<protein>
    <submittedName>
        <fullName evidence="3">Molybdenum cofactor cytidylyltransferase</fullName>
    </submittedName>
</protein>
<evidence type="ECO:0000313" key="3">
    <source>
        <dbReference type="EMBL" id="RLK50497.1"/>
    </source>
</evidence>
<evidence type="ECO:0000313" key="4">
    <source>
        <dbReference type="Proteomes" id="UP000275461"/>
    </source>
</evidence>
<evidence type="ECO:0000256" key="1">
    <source>
        <dbReference type="ARBA" id="ARBA00022842"/>
    </source>
</evidence>
<dbReference type="Proteomes" id="UP000275461">
    <property type="component" value="Unassembled WGS sequence"/>
</dbReference>
<accession>A0A498C644</accession>
<name>A0A498C644_9GAMM</name>
<keyword evidence="3" id="KW-0808">Transferase</keyword>
<feature type="domain" description="MobA-like NTP transferase" evidence="2">
    <location>
        <begin position="7"/>
        <end position="168"/>
    </location>
</feature>
<dbReference type="GO" id="GO:0016779">
    <property type="term" value="F:nucleotidyltransferase activity"/>
    <property type="evidence" value="ECO:0007669"/>
    <property type="project" value="UniProtKB-KW"/>
</dbReference>
<dbReference type="InterPro" id="IPR025877">
    <property type="entry name" value="MobA-like_NTP_Trfase"/>
</dbReference>
<evidence type="ECO:0000259" key="2">
    <source>
        <dbReference type="Pfam" id="PF12804"/>
    </source>
</evidence>
<dbReference type="Pfam" id="PF12804">
    <property type="entry name" value="NTP_transf_3"/>
    <property type="match status" value="1"/>
</dbReference>
<dbReference type="OrthoDB" id="5298023at2"/>
<dbReference type="EMBL" id="RCDA01000001">
    <property type="protein sequence ID" value="RLK50497.1"/>
    <property type="molecule type" value="Genomic_DNA"/>
</dbReference>
<organism evidence="3 4">
    <name type="scientific">Alkalispirillum mobile</name>
    <dbReference type="NCBI Taxonomy" id="85925"/>
    <lineage>
        <taxon>Bacteria</taxon>
        <taxon>Pseudomonadati</taxon>
        <taxon>Pseudomonadota</taxon>
        <taxon>Gammaproteobacteria</taxon>
        <taxon>Chromatiales</taxon>
        <taxon>Ectothiorhodospiraceae</taxon>
        <taxon>Alkalispirillum</taxon>
    </lineage>
</organism>
<dbReference type="SUPFAM" id="SSF53448">
    <property type="entry name" value="Nucleotide-diphospho-sugar transferases"/>
    <property type="match status" value="1"/>
</dbReference>
<keyword evidence="3" id="KW-0548">Nucleotidyltransferase</keyword>
<gene>
    <name evidence="3" type="ORF">DFR31_0398</name>
</gene>
<comment type="caution">
    <text evidence="3">The sequence shown here is derived from an EMBL/GenBank/DDBJ whole genome shotgun (WGS) entry which is preliminary data.</text>
</comment>
<proteinExistence type="predicted"/>
<dbReference type="PANTHER" id="PTHR43777:SF1">
    <property type="entry name" value="MOLYBDENUM COFACTOR CYTIDYLYLTRANSFERASE"/>
    <property type="match status" value="1"/>
</dbReference>
<dbReference type="Gene3D" id="3.90.550.10">
    <property type="entry name" value="Spore Coat Polysaccharide Biosynthesis Protein SpsA, Chain A"/>
    <property type="match status" value="1"/>
</dbReference>
<keyword evidence="4" id="KW-1185">Reference proteome</keyword>
<reference evidence="3 4" key="1">
    <citation type="submission" date="2018-10" db="EMBL/GenBank/DDBJ databases">
        <title>Genomic Encyclopedia of Type Strains, Phase IV (KMG-IV): sequencing the most valuable type-strain genomes for metagenomic binning, comparative biology and taxonomic classification.</title>
        <authorList>
            <person name="Goeker M."/>
        </authorList>
    </citation>
    <scope>NUCLEOTIDE SEQUENCE [LARGE SCALE GENOMIC DNA]</scope>
    <source>
        <strain evidence="3 4">DSM 12769</strain>
    </source>
</reference>
<keyword evidence="1" id="KW-0460">Magnesium</keyword>
<sequence length="200" mass="21577">MSGGMAAVLLAAGESRRMGATNKLALEVAGEPLVCRTARVLLEGGVDDLLVVLGHEAQVILPLLHHLPVRTTINLRYTEGQMSSVHCGLQALGGHPEGILIALADQPTLQPHDVARLIRCYRERGHYGIVVPTHQGQRGNPIALDPLQRDEILGSGSNIGCRRLIQRNPERVKAVEMASPNFVIDMDTPEDRALLLEAAS</sequence>